<feature type="compositionally biased region" description="Basic and acidic residues" evidence="11">
    <location>
        <begin position="9"/>
        <end position="30"/>
    </location>
</feature>
<sequence>MVEGTKTYRYNESRAKGENKNGDPKKFQLNDRNVHTNNTIAYVQILGTGMDTHDTLPSVLLFFDKQRFIFNAGEGYKDFVQSIRLSYLRLSTLWTSFQIDYICLSRVCSETAGGLPASEHMSFHLLYRPAADFGWHGRRNVFYFYVFKVNIWGPSNLQLLVDAMKSFIPHAAMVHTNLISNAAVEQTKSGLSPYSSAASLPATRKFADPVVIVKNEVVKISAILLLPSCLEGNDVKPSDISVICLCKAVNCIIHLTPPSVVNSPSYEKWMKKFGTAQHIMAGHSMKHVEIPILKSSTRMAVRLNYLCPQFFPTPAFGSFQQHNDAAPGSIASREVHISQFCESISAENLLKFTLRPHSHLGLDKSNVPSPMAPSEVINELLSENPEIIDAVQHLVYLDRYGMEGADSAVRNLRCIWISHIHADHHAGIARILTLRRDLLKGVPHERLLVIGPMHLERFLDAYQRLEDLDMQFLDCRSTMDASWKALEGDIEANRNQFFSGSTTNAEDFNNKITNRTGSTLFAGESCRAVQREGNLVFQLRI</sequence>
<protein>
    <recommendedName>
        <fullName evidence="4">ribonuclease Z</fullName>
        <ecNumber evidence="4">3.1.26.11</ecNumber>
    </recommendedName>
</protein>
<evidence type="ECO:0000256" key="7">
    <source>
        <dbReference type="ARBA" id="ARBA00022723"/>
    </source>
</evidence>
<evidence type="ECO:0000313" key="13">
    <source>
        <dbReference type="Proteomes" id="UP000467840"/>
    </source>
</evidence>
<dbReference type="GO" id="GO:0042781">
    <property type="term" value="F:3'-tRNA processing endoribonuclease activity"/>
    <property type="evidence" value="ECO:0007669"/>
    <property type="project" value="UniProtKB-EC"/>
</dbReference>
<comment type="similarity">
    <text evidence="3">Belongs to the RNase Z family.</text>
</comment>
<evidence type="ECO:0000256" key="4">
    <source>
        <dbReference type="ARBA" id="ARBA00012477"/>
    </source>
</evidence>
<evidence type="ECO:0000313" key="12">
    <source>
        <dbReference type="EMBL" id="KAF2324031.1"/>
    </source>
</evidence>
<evidence type="ECO:0000256" key="2">
    <source>
        <dbReference type="ARBA" id="ARBA00001947"/>
    </source>
</evidence>
<feature type="region of interest" description="Disordered" evidence="11">
    <location>
        <begin position="1"/>
        <end position="30"/>
    </location>
</feature>
<organism evidence="12 13">
    <name type="scientific">Hevea brasiliensis</name>
    <name type="common">Para rubber tree</name>
    <name type="synonym">Siphonia brasiliensis</name>
    <dbReference type="NCBI Taxonomy" id="3981"/>
    <lineage>
        <taxon>Eukaryota</taxon>
        <taxon>Viridiplantae</taxon>
        <taxon>Streptophyta</taxon>
        <taxon>Embryophyta</taxon>
        <taxon>Tracheophyta</taxon>
        <taxon>Spermatophyta</taxon>
        <taxon>Magnoliopsida</taxon>
        <taxon>eudicotyledons</taxon>
        <taxon>Gunneridae</taxon>
        <taxon>Pentapetalae</taxon>
        <taxon>rosids</taxon>
        <taxon>fabids</taxon>
        <taxon>Malpighiales</taxon>
        <taxon>Euphorbiaceae</taxon>
        <taxon>Crotonoideae</taxon>
        <taxon>Micrandreae</taxon>
        <taxon>Hevea</taxon>
    </lineage>
</organism>
<accession>A0A6A6NFX3</accession>
<keyword evidence="8" id="KW-0255">Endonuclease</keyword>
<dbReference type="GO" id="GO:0005739">
    <property type="term" value="C:mitochondrion"/>
    <property type="evidence" value="ECO:0007669"/>
    <property type="project" value="TreeGrafter"/>
</dbReference>
<gene>
    <name evidence="12" type="ORF">GH714_006289</name>
</gene>
<evidence type="ECO:0000256" key="11">
    <source>
        <dbReference type="SAM" id="MobiDB-lite"/>
    </source>
</evidence>
<evidence type="ECO:0000256" key="1">
    <source>
        <dbReference type="ARBA" id="ARBA00000402"/>
    </source>
</evidence>
<dbReference type="EC" id="3.1.26.11" evidence="4"/>
<evidence type="ECO:0000256" key="10">
    <source>
        <dbReference type="ARBA" id="ARBA00022833"/>
    </source>
</evidence>
<dbReference type="Gene3D" id="3.60.15.10">
    <property type="entry name" value="Ribonuclease Z/Hydroxyacylglutathione hydrolase-like"/>
    <property type="match status" value="2"/>
</dbReference>
<name>A0A6A6NFX3_HEVBR</name>
<evidence type="ECO:0000256" key="8">
    <source>
        <dbReference type="ARBA" id="ARBA00022759"/>
    </source>
</evidence>
<keyword evidence="13" id="KW-1185">Reference proteome</keyword>
<dbReference type="AlphaFoldDB" id="A0A6A6NFX3"/>
<evidence type="ECO:0000256" key="5">
    <source>
        <dbReference type="ARBA" id="ARBA00022694"/>
    </source>
</evidence>
<dbReference type="InterPro" id="IPR036866">
    <property type="entry name" value="RibonucZ/Hydroxyglut_hydro"/>
</dbReference>
<dbReference type="SUPFAM" id="SSF56281">
    <property type="entry name" value="Metallo-hydrolase/oxidoreductase"/>
    <property type="match status" value="1"/>
</dbReference>
<comment type="catalytic activity">
    <reaction evidence="1">
        <text>Endonucleolytic cleavage of RNA, removing extra 3' nucleotides from tRNA precursor, generating 3' termini of tRNAs. A 3'-hydroxy group is left at the tRNA terminus and a 5'-phosphoryl group is left at the trailer molecule.</text>
        <dbReference type="EC" id="3.1.26.11"/>
    </reaction>
</comment>
<dbReference type="GO" id="GO:0046872">
    <property type="term" value="F:metal ion binding"/>
    <property type="evidence" value="ECO:0007669"/>
    <property type="project" value="UniProtKB-KW"/>
</dbReference>
<keyword evidence="6" id="KW-0540">Nuclease</keyword>
<dbReference type="PANTHER" id="PTHR12553">
    <property type="entry name" value="ZINC PHOSPHODIESTERASE ELAC PROTEIN 2"/>
    <property type="match status" value="1"/>
</dbReference>
<dbReference type="GO" id="GO:1990180">
    <property type="term" value="P:mitochondrial tRNA 3'-end processing"/>
    <property type="evidence" value="ECO:0007669"/>
    <property type="project" value="TreeGrafter"/>
</dbReference>
<reference evidence="12 13" key="1">
    <citation type="journal article" date="2020" name="Mol. Plant">
        <title>The Chromosome-Based Rubber Tree Genome Provides New Insights into Spurge Genome Evolution and Rubber Biosynthesis.</title>
        <authorList>
            <person name="Liu J."/>
            <person name="Shi C."/>
            <person name="Shi C.C."/>
            <person name="Li W."/>
            <person name="Zhang Q.J."/>
            <person name="Zhang Y."/>
            <person name="Li K."/>
            <person name="Lu H.F."/>
            <person name="Shi C."/>
            <person name="Zhu S.T."/>
            <person name="Xiao Z.Y."/>
            <person name="Nan H."/>
            <person name="Yue Y."/>
            <person name="Zhu X.G."/>
            <person name="Wu Y."/>
            <person name="Hong X.N."/>
            <person name="Fan G.Y."/>
            <person name="Tong Y."/>
            <person name="Zhang D."/>
            <person name="Mao C.L."/>
            <person name="Liu Y.L."/>
            <person name="Hao S.J."/>
            <person name="Liu W.Q."/>
            <person name="Lv M.Q."/>
            <person name="Zhang H.B."/>
            <person name="Liu Y."/>
            <person name="Hu-Tang G.R."/>
            <person name="Wang J.P."/>
            <person name="Wang J.H."/>
            <person name="Sun Y.H."/>
            <person name="Ni S.B."/>
            <person name="Chen W.B."/>
            <person name="Zhang X.C."/>
            <person name="Jiao Y.N."/>
            <person name="Eichler E.E."/>
            <person name="Li G.H."/>
            <person name="Liu X."/>
            <person name="Gao L.Z."/>
        </authorList>
    </citation>
    <scope>NUCLEOTIDE SEQUENCE [LARGE SCALE GENOMIC DNA]</scope>
    <source>
        <strain evidence="13">cv. GT1</strain>
        <tissue evidence="12">Leaf</tissue>
    </source>
</reference>
<evidence type="ECO:0000256" key="3">
    <source>
        <dbReference type="ARBA" id="ARBA00007823"/>
    </source>
</evidence>
<dbReference type="InterPro" id="IPR047151">
    <property type="entry name" value="RNZ2-like"/>
</dbReference>
<keyword evidence="5" id="KW-0819">tRNA processing</keyword>
<dbReference type="Proteomes" id="UP000467840">
    <property type="component" value="Chromosome 5"/>
</dbReference>
<keyword evidence="9" id="KW-0378">Hydrolase</keyword>
<evidence type="ECO:0000256" key="6">
    <source>
        <dbReference type="ARBA" id="ARBA00022722"/>
    </source>
</evidence>
<dbReference type="PANTHER" id="PTHR12553:SF72">
    <property type="entry name" value="RIBONUCLEASE Z"/>
    <property type="match status" value="1"/>
</dbReference>
<keyword evidence="7" id="KW-0479">Metal-binding</keyword>
<comment type="caution">
    <text evidence="12">The sequence shown here is derived from an EMBL/GenBank/DDBJ whole genome shotgun (WGS) entry which is preliminary data.</text>
</comment>
<dbReference type="EMBL" id="JAAGAX010000001">
    <property type="protein sequence ID" value="KAF2324031.1"/>
    <property type="molecule type" value="Genomic_DNA"/>
</dbReference>
<evidence type="ECO:0000256" key="9">
    <source>
        <dbReference type="ARBA" id="ARBA00022801"/>
    </source>
</evidence>
<keyword evidence="10" id="KW-0862">Zinc</keyword>
<comment type="cofactor">
    <cofactor evidence="2">
        <name>Zn(2+)</name>
        <dbReference type="ChEBI" id="CHEBI:29105"/>
    </cofactor>
</comment>
<proteinExistence type="inferred from homology"/>